<protein>
    <submittedName>
        <fullName evidence="1">Uncharacterized protein</fullName>
    </submittedName>
</protein>
<dbReference type="AlphaFoldDB" id="A0A0B7AFF4"/>
<organism evidence="1">
    <name type="scientific">Arion vulgaris</name>
    <dbReference type="NCBI Taxonomy" id="1028688"/>
    <lineage>
        <taxon>Eukaryota</taxon>
        <taxon>Metazoa</taxon>
        <taxon>Spiralia</taxon>
        <taxon>Lophotrochozoa</taxon>
        <taxon>Mollusca</taxon>
        <taxon>Gastropoda</taxon>
        <taxon>Heterobranchia</taxon>
        <taxon>Euthyneura</taxon>
        <taxon>Panpulmonata</taxon>
        <taxon>Eupulmonata</taxon>
        <taxon>Stylommatophora</taxon>
        <taxon>Helicina</taxon>
        <taxon>Arionoidea</taxon>
        <taxon>Arionidae</taxon>
        <taxon>Arion</taxon>
    </lineage>
</organism>
<accession>A0A0B7AFF4</accession>
<sequence length="49" mass="5695">MYKHLRFSTSRGICRPADLDMLVFAAMREGHACIIVHYSFEDNLHRTSP</sequence>
<reference evidence="1" key="1">
    <citation type="submission" date="2014-12" db="EMBL/GenBank/DDBJ databases">
        <title>Insight into the proteome of Arion vulgaris.</title>
        <authorList>
            <person name="Aradska J."/>
            <person name="Bulat T."/>
            <person name="Smidak R."/>
            <person name="Sarate P."/>
            <person name="Gangsoo J."/>
            <person name="Sialana F."/>
            <person name="Bilban M."/>
            <person name="Lubec G."/>
        </authorList>
    </citation>
    <scope>NUCLEOTIDE SEQUENCE</scope>
    <source>
        <tissue evidence="1">Skin</tissue>
    </source>
</reference>
<dbReference type="EMBL" id="HACG01032507">
    <property type="protein sequence ID" value="CEK79372.1"/>
    <property type="molecule type" value="Transcribed_RNA"/>
</dbReference>
<gene>
    <name evidence="1" type="primary">ORF115056</name>
</gene>
<proteinExistence type="predicted"/>
<name>A0A0B7AFF4_9EUPU</name>
<evidence type="ECO:0000313" key="1">
    <source>
        <dbReference type="EMBL" id="CEK79372.1"/>
    </source>
</evidence>